<sequence length="176" mass="19623">MHKQLIHLCIYNFNVTATEEPRICTIGICLIDTRSTSAADRKVGQFKDELAKLGLSTEGTKSGTIDGRQAKGGTDLARYSEEVTELRKTSSTPKTLVETARRIEESLFRTLTRKRSSIECGLLRKEKHYTGDVSYVVDVTDEDETIVYGGIVATQPCVVHVDESEPRLVILLRCDD</sequence>
<dbReference type="Proteomes" id="UP000053825">
    <property type="component" value="Unassembled WGS sequence"/>
</dbReference>
<accession>A0A0L7RKH3</accession>
<evidence type="ECO:0000313" key="1">
    <source>
        <dbReference type="EMBL" id="KOC71350.1"/>
    </source>
</evidence>
<gene>
    <name evidence="1" type="ORF">WH47_05897</name>
</gene>
<dbReference type="AlphaFoldDB" id="A0A0L7RKH3"/>
<proteinExistence type="predicted"/>
<keyword evidence="2" id="KW-1185">Reference proteome</keyword>
<name>A0A0L7RKH3_9HYME</name>
<dbReference type="EMBL" id="KQ414570">
    <property type="protein sequence ID" value="KOC71350.1"/>
    <property type="molecule type" value="Genomic_DNA"/>
</dbReference>
<evidence type="ECO:0000313" key="2">
    <source>
        <dbReference type="Proteomes" id="UP000053825"/>
    </source>
</evidence>
<protein>
    <submittedName>
        <fullName evidence="1">Uncharacterized protein</fullName>
    </submittedName>
</protein>
<reference evidence="1 2" key="1">
    <citation type="submission" date="2015-07" db="EMBL/GenBank/DDBJ databases">
        <title>The genome of Habropoda laboriosa.</title>
        <authorList>
            <person name="Pan H."/>
            <person name="Kapheim K."/>
        </authorList>
    </citation>
    <scope>NUCLEOTIDE SEQUENCE [LARGE SCALE GENOMIC DNA]</scope>
    <source>
        <strain evidence="1">0110345459</strain>
    </source>
</reference>
<organism evidence="1 2">
    <name type="scientific">Habropoda laboriosa</name>
    <dbReference type="NCBI Taxonomy" id="597456"/>
    <lineage>
        <taxon>Eukaryota</taxon>
        <taxon>Metazoa</taxon>
        <taxon>Ecdysozoa</taxon>
        <taxon>Arthropoda</taxon>
        <taxon>Hexapoda</taxon>
        <taxon>Insecta</taxon>
        <taxon>Pterygota</taxon>
        <taxon>Neoptera</taxon>
        <taxon>Endopterygota</taxon>
        <taxon>Hymenoptera</taxon>
        <taxon>Apocrita</taxon>
        <taxon>Aculeata</taxon>
        <taxon>Apoidea</taxon>
        <taxon>Anthophila</taxon>
        <taxon>Apidae</taxon>
        <taxon>Habropoda</taxon>
    </lineage>
</organism>